<dbReference type="Gene3D" id="2.60.450.10">
    <property type="entry name" value="Lipopolysaccharide (LPS) transport protein A like domain"/>
    <property type="match status" value="1"/>
</dbReference>
<evidence type="ECO:0000256" key="1">
    <source>
        <dbReference type="ARBA" id="ARBA00022729"/>
    </source>
</evidence>
<keyword evidence="1 3" id="KW-0732">Signal</keyword>
<proteinExistence type="predicted"/>
<sequence>MIQHNMKSFRYGLLLFAATLAMPAVFAQVKKVPPAPIVKPVPVKGGHPVPVKAPPAPVKIQPVVQPALPVPKKDTSAGTVINILKAGVLYSTTKDTVQLTKFIGDVAFRQDNAILSCDSAYLDRKANVMDAYGHVHINQADSIHIYGDYLHYEGFTKQATLRDNARLTDGKVTITGPELHYDMNARIGTYEKGGKLVNGQSVLTSKQGYYYADTKDAYFKNDVLLVDPQYTMSTDTLLYNTETKIATFMAPTTINDGKTVMYTTSGYYNTVDGTGNFGNRPIIEDSTGTVQAETIRVDKLNGKAFADGNVVYHDTINKMSLLSNHAEVDQVKKTVLATQKPVMIMEKDQDTLMMAADTLFSGVITRQEIRAMNRRRDSLEREAKRQDSIRKQNRVTKKARMDAPRHLVAADSLTAKYNTDEEEEETPKLPPLPPAADSVAHISTDSIARLRRQGMDSLRKQLPPGVSTDSVKKLFPARVPLPGDTAARNAFQRMADANVPTDSLEVNFGRQHDSLLVRNGGDTIINRGLLPGHRKPGALNDSTQQDTLPKVAQLPPPPDTAFNAEDTTEQRYVLAYHNVRIWSDSLQGVADSAYYSTIDSTFRMFKNPLLWANIKTQLSGDTIYLFTKDQKADKILLNNNGLIVNETDPGLYNQIKGNMITGYFVDNKLDWMHVDGNAEAIYYIQDSDSAYLSVNKSLAAIINIHFQDNQLYKVVLIKDAEGTMYPFSQRPLDKMLLGNFHWEPARQPKSKYELLGN</sequence>
<dbReference type="PANTHER" id="PTHR36504">
    <property type="entry name" value="LIPOPOLYSACCHARIDE EXPORT SYSTEM PROTEIN LPTA"/>
    <property type="match status" value="1"/>
</dbReference>
<dbReference type="Pfam" id="PF13100">
    <property type="entry name" value="OstA_2"/>
    <property type="match status" value="1"/>
</dbReference>
<dbReference type="InterPro" id="IPR005653">
    <property type="entry name" value="OstA-like_N"/>
</dbReference>
<dbReference type="InterPro" id="IPR052037">
    <property type="entry name" value="LPS_export_LptA"/>
</dbReference>
<dbReference type="AlphaFoldDB" id="A0A2T7BBL5"/>
<reference evidence="5 6" key="1">
    <citation type="submission" date="2018-04" db="EMBL/GenBank/DDBJ databases">
        <title>Chitinophaga fuyangensis sp. nov., isolated from soil in a chemical factory.</title>
        <authorList>
            <person name="Chen K."/>
        </authorList>
    </citation>
    <scope>NUCLEOTIDE SEQUENCE [LARGE SCALE GENOMIC DNA]</scope>
    <source>
        <strain evidence="5 6">LY-1</strain>
    </source>
</reference>
<feature type="compositionally biased region" description="Basic and acidic residues" evidence="2">
    <location>
        <begin position="375"/>
        <end position="390"/>
    </location>
</feature>
<feature type="domain" description="Organic solvent tolerance-like N-terminal" evidence="4">
    <location>
        <begin position="81"/>
        <end position="235"/>
    </location>
</feature>
<accession>A0A2T7BBL5</accession>
<feature type="region of interest" description="Disordered" evidence="2">
    <location>
        <begin position="416"/>
        <end position="438"/>
    </location>
</feature>
<organism evidence="5 6">
    <name type="scientific">Chitinophaga parva</name>
    <dbReference type="NCBI Taxonomy" id="2169414"/>
    <lineage>
        <taxon>Bacteria</taxon>
        <taxon>Pseudomonadati</taxon>
        <taxon>Bacteroidota</taxon>
        <taxon>Chitinophagia</taxon>
        <taxon>Chitinophagales</taxon>
        <taxon>Chitinophagaceae</taxon>
        <taxon>Chitinophaga</taxon>
    </lineage>
</organism>
<gene>
    <name evidence="5" type="ORF">DCC81_24575</name>
</gene>
<evidence type="ECO:0000313" key="6">
    <source>
        <dbReference type="Proteomes" id="UP000244450"/>
    </source>
</evidence>
<comment type="caution">
    <text evidence="5">The sequence shown here is derived from an EMBL/GenBank/DDBJ whole genome shotgun (WGS) entry which is preliminary data.</text>
</comment>
<protein>
    <recommendedName>
        <fullName evidence="4">Organic solvent tolerance-like N-terminal domain-containing protein</fullName>
    </recommendedName>
</protein>
<evidence type="ECO:0000259" key="4">
    <source>
        <dbReference type="Pfam" id="PF13100"/>
    </source>
</evidence>
<dbReference type="Proteomes" id="UP000244450">
    <property type="component" value="Unassembled WGS sequence"/>
</dbReference>
<dbReference type="GO" id="GO:0030288">
    <property type="term" value="C:outer membrane-bounded periplasmic space"/>
    <property type="evidence" value="ECO:0007669"/>
    <property type="project" value="TreeGrafter"/>
</dbReference>
<dbReference type="GO" id="GO:0009279">
    <property type="term" value="C:cell outer membrane"/>
    <property type="evidence" value="ECO:0007669"/>
    <property type="project" value="TreeGrafter"/>
</dbReference>
<feature type="chain" id="PRO_5015582874" description="Organic solvent tolerance-like N-terminal domain-containing protein" evidence="3">
    <location>
        <begin position="28"/>
        <end position="757"/>
    </location>
</feature>
<name>A0A2T7BBL5_9BACT</name>
<evidence type="ECO:0000256" key="2">
    <source>
        <dbReference type="SAM" id="MobiDB-lite"/>
    </source>
</evidence>
<keyword evidence="6" id="KW-1185">Reference proteome</keyword>
<dbReference type="EMBL" id="QCYK01000004">
    <property type="protein sequence ID" value="PUZ21767.1"/>
    <property type="molecule type" value="Genomic_DNA"/>
</dbReference>
<dbReference type="GO" id="GO:0017089">
    <property type="term" value="F:glycolipid transfer activity"/>
    <property type="evidence" value="ECO:0007669"/>
    <property type="project" value="TreeGrafter"/>
</dbReference>
<dbReference type="GO" id="GO:0015920">
    <property type="term" value="P:lipopolysaccharide transport"/>
    <property type="evidence" value="ECO:0007669"/>
    <property type="project" value="TreeGrafter"/>
</dbReference>
<dbReference type="PANTHER" id="PTHR36504:SF1">
    <property type="entry name" value="LIPOPOLYSACCHARIDE EXPORT SYSTEM PROTEIN LPTA"/>
    <property type="match status" value="1"/>
</dbReference>
<feature type="signal peptide" evidence="3">
    <location>
        <begin position="1"/>
        <end position="27"/>
    </location>
</feature>
<evidence type="ECO:0000256" key="3">
    <source>
        <dbReference type="SAM" id="SignalP"/>
    </source>
</evidence>
<evidence type="ECO:0000313" key="5">
    <source>
        <dbReference type="EMBL" id="PUZ21767.1"/>
    </source>
</evidence>
<dbReference type="OrthoDB" id="9805931at2"/>
<feature type="region of interest" description="Disordered" evidence="2">
    <location>
        <begin position="375"/>
        <end position="401"/>
    </location>
</feature>